<evidence type="ECO:0000256" key="2">
    <source>
        <dbReference type="ARBA" id="ARBA00008814"/>
    </source>
</evidence>
<gene>
    <name evidence="6" type="ORF">SSIM_08060</name>
</gene>
<dbReference type="Gene3D" id="3.40.50.1980">
    <property type="entry name" value="Nitrogenase molybdenum iron protein domain"/>
    <property type="match status" value="2"/>
</dbReference>
<dbReference type="SUPFAM" id="SSF53807">
    <property type="entry name" value="Helical backbone' metal receptor"/>
    <property type="match status" value="1"/>
</dbReference>
<evidence type="ECO:0000259" key="5">
    <source>
        <dbReference type="PROSITE" id="PS50983"/>
    </source>
</evidence>
<keyword evidence="3" id="KW-0813">Transport</keyword>
<dbReference type="RefSeq" id="WP_002480680.1">
    <property type="nucleotide sequence ID" value="NZ_AXDY01000006.1"/>
</dbReference>
<protein>
    <submittedName>
        <fullName evidence="6">Iron ABC transporter substrate-binding protein</fullName>
    </submittedName>
</protein>
<dbReference type="Pfam" id="PF01497">
    <property type="entry name" value="Peripla_BP_2"/>
    <property type="match status" value="1"/>
</dbReference>
<dbReference type="InterPro" id="IPR002491">
    <property type="entry name" value="ABC_transptr_periplasmic_BD"/>
</dbReference>
<dbReference type="PROSITE" id="PS50983">
    <property type="entry name" value="FE_B12_PBP"/>
    <property type="match status" value="1"/>
</dbReference>
<evidence type="ECO:0000313" key="7">
    <source>
        <dbReference type="Proteomes" id="UP000017131"/>
    </source>
</evidence>
<sequence>MVEVRNESGITQVAENVDRVAALEFSFVDDLLALDIKPAAIADDGNKENLFEAVRTQIGEYVSLGDRNNPDLDALREAEPQLIIADGERHHKIYRDLEKIAPTILLESFDGDYKQNLESFELIGKAVSKEQKAKTRVAVHEQKIKQIEEGITLDKSLGTLAAVVTDNHIVGHDANSYVGQFLKRLGFKMAITQADSKTYPEYKDGPYLKLTDEQLKTLNPERLILMVDDENADALEELRQSEVYNSINAKKNGRIHFVNRELWAKSRGLVASEHIAEDLAKFEE</sequence>
<dbReference type="PANTHER" id="PTHR30532:SF29">
    <property type="entry name" value="FE(3+) DICITRATE-BINDING PERIPLASMIC PROTEIN"/>
    <property type="match status" value="1"/>
</dbReference>
<keyword evidence="7" id="KW-1185">Reference proteome</keyword>
<comment type="subcellular location">
    <subcellularLocation>
        <location evidence="1">Cell envelope</location>
    </subcellularLocation>
</comment>
<evidence type="ECO:0000313" key="6">
    <source>
        <dbReference type="EMBL" id="ERS93228.1"/>
    </source>
</evidence>
<dbReference type="GeneID" id="77331840"/>
<comment type="caution">
    <text evidence="6">The sequence shown here is derived from an EMBL/GenBank/DDBJ whole genome shotgun (WGS) entry which is preliminary data.</text>
</comment>
<dbReference type="Proteomes" id="UP000017131">
    <property type="component" value="Unassembled WGS sequence"/>
</dbReference>
<evidence type="ECO:0000256" key="4">
    <source>
        <dbReference type="ARBA" id="ARBA00022729"/>
    </source>
</evidence>
<dbReference type="CDD" id="cd01146">
    <property type="entry name" value="FhuD"/>
    <property type="match status" value="1"/>
</dbReference>
<evidence type="ECO:0000256" key="3">
    <source>
        <dbReference type="ARBA" id="ARBA00022448"/>
    </source>
</evidence>
<comment type="similarity">
    <text evidence="2">Belongs to the bacterial solute-binding protein 8 family.</text>
</comment>
<accession>A0ABN0PCF6</accession>
<dbReference type="EMBL" id="AXDY01000006">
    <property type="protein sequence ID" value="ERS93228.1"/>
    <property type="molecule type" value="Genomic_DNA"/>
</dbReference>
<organism evidence="6 7">
    <name type="scientific">Staphylococcus simulans UMC-CNS-990</name>
    <dbReference type="NCBI Taxonomy" id="1405498"/>
    <lineage>
        <taxon>Bacteria</taxon>
        <taxon>Bacillati</taxon>
        <taxon>Bacillota</taxon>
        <taxon>Bacilli</taxon>
        <taxon>Bacillales</taxon>
        <taxon>Staphylococcaceae</taxon>
        <taxon>Staphylococcus</taxon>
    </lineage>
</organism>
<proteinExistence type="inferred from homology"/>
<name>A0ABN0PCF6_STASI</name>
<dbReference type="InterPro" id="IPR051313">
    <property type="entry name" value="Bact_iron-sidero_bind"/>
</dbReference>
<dbReference type="PANTHER" id="PTHR30532">
    <property type="entry name" value="IRON III DICITRATE-BINDING PERIPLASMIC PROTEIN"/>
    <property type="match status" value="1"/>
</dbReference>
<feature type="domain" description="Fe/B12 periplasmic-binding" evidence="5">
    <location>
        <begin position="19"/>
        <end position="284"/>
    </location>
</feature>
<reference evidence="6 7" key="1">
    <citation type="journal article" date="2013" name="Genome Announc.">
        <title>Draft Genome Sequence of Staphylococcus simulans UMC-CNS-990, Isolated from a Case of Chronic Bovine Mastitis.</title>
        <authorList>
            <person name="Calcutt M.J."/>
            <person name="Foecking M.F."/>
            <person name="Hsieh H.Y."/>
            <person name="Perry J."/>
            <person name="Stewart G.C."/>
            <person name="Middleton J.R."/>
        </authorList>
    </citation>
    <scope>NUCLEOTIDE SEQUENCE [LARGE SCALE GENOMIC DNA]</scope>
    <source>
        <strain evidence="6 7">UMC-CNS-990</strain>
    </source>
</reference>
<keyword evidence="4" id="KW-0732">Signal</keyword>
<evidence type="ECO:0000256" key="1">
    <source>
        <dbReference type="ARBA" id="ARBA00004196"/>
    </source>
</evidence>